<dbReference type="AlphaFoldDB" id="A0AAP0K2X9"/>
<comment type="caution">
    <text evidence="1">The sequence shown here is derived from an EMBL/GenBank/DDBJ whole genome shotgun (WGS) entry which is preliminary data.</text>
</comment>
<dbReference type="SUPFAM" id="SSF158710">
    <property type="entry name" value="PSPTO4464-like"/>
    <property type="match status" value="1"/>
</dbReference>
<dbReference type="PANTHER" id="PTHR36898">
    <property type="entry name" value="OSJNBB0026I12.6 PROTEIN"/>
    <property type="match status" value="1"/>
</dbReference>
<name>A0AAP0K2X9_9MAGN</name>
<evidence type="ECO:0000313" key="1">
    <source>
        <dbReference type="EMBL" id="KAK9143672.1"/>
    </source>
</evidence>
<protein>
    <submittedName>
        <fullName evidence="1">Uncharacterized protein</fullName>
    </submittedName>
</protein>
<dbReference type="PANTHER" id="PTHR36898:SF1">
    <property type="entry name" value="OS04G0250700 PROTEIN"/>
    <property type="match status" value="1"/>
</dbReference>
<sequence length="155" mass="17496">MDSRPSRPQLSEILKLASLDGDVFEAFVLVKRIGTDVREGRRRKFNYIRVFCPRGMYGYAILQGKGQSDYIDTASRWFEGLINKDVGITKEVYSIHSVEFDRQMGIVVFGVCGSDLLVMFFCCVDGVYCALMVYTVRTEITEAAMELGDVCTVDD</sequence>
<organism evidence="1 2">
    <name type="scientific">Stephania yunnanensis</name>
    <dbReference type="NCBI Taxonomy" id="152371"/>
    <lineage>
        <taxon>Eukaryota</taxon>
        <taxon>Viridiplantae</taxon>
        <taxon>Streptophyta</taxon>
        <taxon>Embryophyta</taxon>
        <taxon>Tracheophyta</taxon>
        <taxon>Spermatophyta</taxon>
        <taxon>Magnoliopsida</taxon>
        <taxon>Ranunculales</taxon>
        <taxon>Menispermaceae</taxon>
        <taxon>Menispermoideae</taxon>
        <taxon>Cissampelideae</taxon>
        <taxon>Stephania</taxon>
    </lineage>
</organism>
<keyword evidence="2" id="KW-1185">Reference proteome</keyword>
<reference evidence="1 2" key="1">
    <citation type="submission" date="2024-01" db="EMBL/GenBank/DDBJ databases">
        <title>Genome assemblies of Stephania.</title>
        <authorList>
            <person name="Yang L."/>
        </authorList>
    </citation>
    <scope>NUCLEOTIDE SEQUENCE [LARGE SCALE GENOMIC DNA]</scope>
    <source>
        <strain evidence="1">YNDBR</strain>
        <tissue evidence="1">Leaf</tissue>
    </source>
</reference>
<evidence type="ECO:0000313" key="2">
    <source>
        <dbReference type="Proteomes" id="UP001420932"/>
    </source>
</evidence>
<dbReference type="EMBL" id="JBBNAF010000005">
    <property type="protein sequence ID" value="KAK9143672.1"/>
    <property type="molecule type" value="Genomic_DNA"/>
</dbReference>
<proteinExistence type="predicted"/>
<accession>A0AAP0K2X9</accession>
<gene>
    <name evidence="1" type="ORF">Syun_013072</name>
</gene>
<dbReference type="InterPro" id="IPR023153">
    <property type="entry name" value="DarP_sf"/>
</dbReference>
<dbReference type="Proteomes" id="UP001420932">
    <property type="component" value="Unassembled WGS sequence"/>
</dbReference>